<name>A0A485MX63_LYNPA</name>
<keyword evidence="4" id="KW-1185">Reference proteome</keyword>
<dbReference type="EMBL" id="CAAGRJ010006514">
    <property type="protein sequence ID" value="VFV24386.1"/>
    <property type="molecule type" value="Genomic_DNA"/>
</dbReference>
<evidence type="ECO:0000256" key="2">
    <source>
        <dbReference type="SAM" id="Phobius"/>
    </source>
</evidence>
<dbReference type="GO" id="GO:0030020">
    <property type="term" value="F:extracellular matrix structural constituent conferring tensile strength"/>
    <property type="evidence" value="ECO:0007669"/>
    <property type="project" value="TreeGrafter"/>
</dbReference>
<feature type="compositionally biased region" description="Polar residues" evidence="1">
    <location>
        <begin position="111"/>
        <end position="120"/>
    </location>
</feature>
<keyword evidence="3" id="KW-0176">Collagen</keyword>
<sequence>MDVTKKNKRDGTEVTERIITETVTTRLTSLPPKGGTSNGYAKTGSLSGGSRLEKHSLTHGSSGYINSSGSTRGNASTSSYRRAHSPASTLPNSPGSTFERKTHITRHGTYEGSSSGNSSPEYPRKEFASSSTRGRSQTRESEIRVRLQSASPSTRWTELDDVKRLLKGSRSASVSPTRNCSNTLPIPKKGTVETKMVTASSQSVSGTYDTTILDANLPSHMWSSTLPAGSSMGTYHNNVTTQSSSLLNTNAYSAGSVFGVPNNMASCSPTLHPGVSTCSSVFGMQNNLAPSSSTLSHGAATTSTAYGVKKNLPQGPAAVSAGVSTSAASTTNVQNDELLHKDCKFLILEKDNTPAKKEMELLIMTKDSGKVFTASPATIAATSFSDDTLKKEKQAAYTADTCLISDANGDVKTVSTKGKVTSADVHSYNHRGGSGRGGGGGKGGGGGGPWGAAPAWCPCGSCCSWWKWLLGLLLTWLLLLGLLFGLIALAEEVRALKARVAELEQSRSGVLLYDEKVERSNKDRLQGAAPGVGADLGKLGLDGHGQEALWLFVKGKLMAEQENGNLRGSPGPKGDMGSQGPKGDRGLPGTPGIPGLLGHPGPEGPKGQKGSVGEPGMEGPMGQRGREGPMGPRGEAGPPGFGEKGDRGAAGEPGVQGPPGVPGSVGPKGSSGSPGPRGPPGSVGPQGLRGEVGLPGVKGDKGPMGSPGPKGDQGEKGPRGLTGEPGLRGLPGAVGEPGAKGAMGPAGPDGHQGPRGEQGLTGMPGTRGPPGPSGDPGKPGLTGPQGPQGESSGPSHLQMPPAQPPASSFPQMPFQSPQEFPLLPALPWKKLVQVLSL</sequence>
<feature type="compositionally biased region" description="Low complexity" evidence="1">
    <location>
        <begin position="587"/>
        <end position="600"/>
    </location>
</feature>
<evidence type="ECO:0000313" key="4">
    <source>
        <dbReference type="Proteomes" id="UP000386466"/>
    </source>
</evidence>
<protein>
    <submittedName>
        <fullName evidence="3">Collagen alpha-1 chain</fullName>
    </submittedName>
</protein>
<keyword evidence="2" id="KW-0472">Membrane</keyword>
<feature type="compositionally biased region" description="Low complexity" evidence="1">
    <location>
        <begin position="775"/>
        <end position="818"/>
    </location>
</feature>
<keyword evidence="2" id="KW-1133">Transmembrane helix</keyword>
<feature type="transmembrane region" description="Helical" evidence="2">
    <location>
        <begin position="465"/>
        <end position="489"/>
    </location>
</feature>
<dbReference type="PANTHER" id="PTHR24023">
    <property type="entry name" value="COLLAGEN ALPHA"/>
    <property type="match status" value="1"/>
</dbReference>
<proteinExistence type="predicted"/>
<dbReference type="GO" id="GO:0030198">
    <property type="term" value="P:extracellular matrix organization"/>
    <property type="evidence" value="ECO:0007669"/>
    <property type="project" value="TreeGrafter"/>
</dbReference>
<feature type="compositionally biased region" description="Low complexity" evidence="1">
    <location>
        <begin position="614"/>
        <end position="636"/>
    </location>
</feature>
<dbReference type="Pfam" id="PF01391">
    <property type="entry name" value="Collagen"/>
    <property type="match status" value="2"/>
</dbReference>
<feature type="compositionally biased region" description="Polar residues" evidence="1">
    <location>
        <begin position="58"/>
        <end position="96"/>
    </location>
</feature>
<gene>
    <name evidence="3" type="ORF">LYPA_23C006596</name>
</gene>
<dbReference type="Proteomes" id="UP000386466">
    <property type="component" value="Unassembled WGS sequence"/>
</dbReference>
<feature type="compositionally biased region" description="Low complexity" evidence="1">
    <location>
        <begin position="662"/>
        <end position="674"/>
    </location>
</feature>
<feature type="region of interest" description="Disordered" evidence="1">
    <location>
        <begin position="425"/>
        <end position="447"/>
    </location>
</feature>
<organism evidence="3 4">
    <name type="scientific">Lynx pardinus</name>
    <name type="common">Iberian lynx</name>
    <name type="synonym">Felis pardina</name>
    <dbReference type="NCBI Taxonomy" id="191816"/>
    <lineage>
        <taxon>Eukaryota</taxon>
        <taxon>Metazoa</taxon>
        <taxon>Chordata</taxon>
        <taxon>Craniata</taxon>
        <taxon>Vertebrata</taxon>
        <taxon>Euteleostomi</taxon>
        <taxon>Mammalia</taxon>
        <taxon>Eutheria</taxon>
        <taxon>Laurasiatheria</taxon>
        <taxon>Carnivora</taxon>
        <taxon>Feliformia</taxon>
        <taxon>Felidae</taxon>
        <taxon>Felinae</taxon>
        <taxon>Lynx</taxon>
    </lineage>
</organism>
<dbReference type="InterPro" id="IPR050149">
    <property type="entry name" value="Collagen_superfamily"/>
</dbReference>
<evidence type="ECO:0000313" key="3">
    <source>
        <dbReference type="EMBL" id="VFV24386.1"/>
    </source>
</evidence>
<dbReference type="AlphaFoldDB" id="A0A485MX63"/>
<dbReference type="GO" id="GO:0005581">
    <property type="term" value="C:collagen trimer"/>
    <property type="evidence" value="ECO:0007669"/>
    <property type="project" value="UniProtKB-KW"/>
</dbReference>
<keyword evidence="2" id="KW-0812">Transmembrane</keyword>
<feature type="compositionally biased region" description="Gly residues" evidence="1">
    <location>
        <begin position="432"/>
        <end position="447"/>
    </location>
</feature>
<dbReference type="GO" id="GO:0005615">
    <property type="term" value="C:extracellular space"/>
    <property type="evidence" value="ECO:0007669"/>
    <property type="project" value="TreeGrafter"/>
</dbReference>
<feature type="compositionally biased region" description="Low complexity" evidence="1">
    <location>
        <begin position="736"/>
        <end position="749"/>
    </location>
</feature>
<dbReference type="GO" id="GO:0031012">
    <property type="term" value="C:extracellular matrix"/>
    <property type="evidence" value="ECO:0007669"/>
    <property type="project" value="TreeGrafter"/>
</dbReference>
<reference evidence="3 4" key="1">
    <citation type="submission" date="2019-01" db="EMBL/GenBank/DDBJ databases">
        <authorList>
            <person name="Alioto T."/>
            <person name="Alioto T."/>
        </authorList>
    </citation>
    <scope>NUCLEOTIDE SEQUENCE [LARGE SCALE GENOMIC DNA]</scope>
</reference>
<dbReference type="InterPro" id="IPR008160">
    <property type="entry name" value="Collagen"/>
</dbReference>
<dbReference type="PANTHER" id="PTHR24023:SF1095">
    <property type="entry name" value="EGF-LIKE DOMAIN-CONTAINING PROTEIN"/>
    <property type="match status" value="1"/>
</dbReference>
<accession>A0A485MX63</accession>
<feature type="region of interest" description="Disordered" evidence="1">
    <location>
        <begin position="562"/>
        <end position="821"/>
    </location>
</feature>
<feature type="compositionally biased region" description="Basic and acidic residues" evidence="1">
    <location>
        <begin position="9"/>
        <end position="19"/>
    </location>
</feature>
<evidence type="ECO:0000256" key="1">
    <source>
        <dbReference type="SAM" id="MobiDB-lite"/>
    </source>
</evidence>
<feature type="region of interest" description="Disordered" evidence="1">
    <location>
        <begin position="1"/>
        <end position="154"/>
    </location>
</feature>